<evidence type="ECO:0000256" key="5">
    <source>
        <dbReference type="ARBA" id="ARBA00023242"/>
    </source>
</evidence>
<dbReference type="PANTHER" id="PTHR11834:SF5">
    <property type="entry name" value="TRANSCRIPTIONAL ENHANCER FACTOR TEF-4"/>
    <property type="match status" value="1"/>
</dbReference>
<dbReference type="GO" id="GO:0035329">
    <property type="term" value="P:hippo signaling"/>
    <property type="evidence" value="ECO:0007669"/>
    <property type="project" value="TreeGrafter"/>
</dbReference>
<reference evidence="8" key="1">
    <citation type="submission" date="2025-08" db="UniProtKB">
        <authorList>
            <consortium name="RefSeq"/>
        </authorList>
    </citation>
    <scope>IDENTIFICATION</scope>
    <source>
        <tissue evidence="8">Kidney</tissue>
    </source>
</reference>
<accession>A0A6P6C5E4</accession>
<dbReference type="Gene3D" id="2.70.50.80">
    <property type="match status" value="1"/>
</dbReference>
<dbReference type="OrthoDB" id="10006572at2759"/>
<keyword evidence="4" id="KW-0804">Transcription</keyword>
<feature type="non-terminal residue" evidence="8">
    <location>
        <position position="82"/>
    </location>
</feature>
<dbReference type="KEGG" id="pvp:105310644"/>
<dbReference type="GO" id="GO:0005634">
    <property type="term" value="C:nucleus"/>
    <property type="evidence" value="ECO:0007669"/>
    <property type="project" value="UniProtKB-SubCell"/>
</dbReference>
<dbReference type="GO" id="GO:0048568">
    <property type="term" value="P:embryonic organ development"/>
    <property type="evidence" value="ECO:0007669"/>
    <property type="project" value="TreeGrafter"/>
</dbReference>
<comment type="subcellular location">
    <subcellularLocation>
        <location evidence="1">Nucleus</location>
    </subcellularLocation>
</comment>
<dbReference type="InterPro" id="IPR041086">
    <property type="entry name" value="YBD"/>
</dbReference>
<protein>
    <submittedName>
        <fullName evidence="8">Transcriptional enhancer factor TEF-4-like</fullName>
    </submittedName>
</protein>
<organism evidence="7 8">
    <name type="scientific">Pteropus vampyrus</name>
    <name type="common">Large flying fox</name>
    <dbReference type="NCBI Taxonomy" id="132908"/>
    <lineage>
        <taxon>Eukaryota</taxon>
        <taxon>Metazoa</taxon>
        <taxon>Chordata</taxon>
        <taxon>Craniata</taxon>
        <taxon>Vertebrata</taxon>
        <taxon>Euteleostomi</taxon>
        <taxon>Mammalia</taxon>
        <taxon>Eutheria</taxon>
        <taxon>Laurasiatheria</taxon>
        <taxon>Chiroptera</taxon>
        <taxon>Yinpterochiroptera</taxon>
        <taxon>Pteropodoidea</taxon>
        <taxon>Pteropodidae</taxon>
        <taxon>Pteropodinae</taxon>
        <taxon>Pteropus</taxon>
    </lineage>
</organism>
<dbReference type="Proteomes" id="UP000515202">
    <property type="component" value="Unplaced"/>
</dbReference>
<evidence type="ECO:0000256" key="4">
    <source>
        <dbReference type="ARBA" id="ARBA00023163"/>
    </source>
</evidence>
<sequence length="82" mass="9647">MTLTCSSKVCSFGKQVVEKVEVRPEGWSSAQTERAQLEDGRFVYRLLRSPMCEYLVNFLHKLRQLPERYMMNSVLENFTILQ</sequence>
<evidence type="ECO:0000256" key="3">
    <source>
        <dbReference type="ARBA" id="ARBA00023125"/>
    </source>
</evidence>
<dbReference type="InterPro" id="IPR050937">
    <property type="entry name" value="TEC1_TEAD_TF"/>
</dbReference>
<dbReference type="GO" id="GO:0000981">
    <property type="term" value="F:DNA-binding transcription factor activity, RNA polymerase II-specific"/>
    <property type="evidence" value="ECO:0007669"/>
    <property type="project" value="TreeGrafter"/>
</dbReference>
<keyword evidence="5" id="KW-0539">Nucleus</keyword>
<dbReference type="RefSeq" id="XP_023382573.1">
    <property type="nucleotide sequence ID" value="XM_023526805.1"/>
</dbReference>
<proteinExistence type="predicted"/>
<evidence type="ECO:0000313" key="7">
    <source>
        <dbReference type="Proteomes" id="UP000515202"/>
    </source>
</evidence>
<evidence type="ECO:0000259" key="6">
    <source>
        <dbReference type="Pfam" id="PF17725"/>
    </source>
</evidence>
<evidence type="ECO:0000256" key="1">
    <source>
        <dbReference type="ARBA" id="ARBA00004123"/>
    </source>
</evidence>
<dbReference type="Pfam" id="PF17725">
    <property type="entry name" value="YBD"/>
    <property type="match status" value="1"/>
</dbReference>
<dbReference type="PANTHER" id="PTHR11834">
    <property type="entry name" value="TRANSCRIPTIONAL ENHANCER FACTOR TEF RELATED"/>
    <property type="match status" value="1"/>
</dbReference>
<feature type="domain" description="YAP binding" evidence="6">
    <location>
        <begin position="1"/>
        <end position="82"/>
    </location>
</feature>
<dbReference type="GO" id="GO:0005667">
    <property type="term" value="C:transcription regulator complex"/>
    <property type="evidence" value="ECO:0007669"/>
    <property type="project" value="TreeGrafter"/>
</dbReference>
<evidence type="ECO:0000313" key="8">
    <source>
        <dbReference type="RefSeq" id="XP_023382573.1"/>
    </source>
</evidence>
<gene>
    <name evidence="8" type="primary">LOC105310644</name>
</gene>
<dbReference type="GeneID" id="105310644"/>
<keyword evidence="7" id="KW-1185">Reference proteome</keyword>
<keyword evidence="2" id="KW-0805">Transcription regulation</keyword>
<name>A0A6P6C5E4_PTEVA</name>
<dbReference type="GO" id="GO:0000978">
    <property type="term" value="F:RNA polymerase II cis-regulatory region sequence-specific DNA binding"/>
    <property type="evidence" value="ECO:0007669"/>
    <property type="project" value="TreeGrafter"/>
</dbReference>
<dbReference type="AlphaFoldDB" id="A0A6P6C5E4"/>
<keyword evidence="3" id="KW-0238">DNA-binding</keyword>
<evidence type="ECO:0000256" key="2">
    <source>
        <dbReference type="ARBA" id="ARBA00023015"/>
    </source>
</evidence>